<keyword evidence="2" id="KW-1003">Cell membrane</keyword>
<gene>
    <name evidence="9" type="ORF">IQ235_17275</name>
</gene>
<dbReference type="Proteomes" id="UP000621799">
    <property type="component" value="Unassembled WGS sequence"/>
</dbReference>
<evidence type="ECO:0000256" key="5">
    <source>
        <dbReference type="ARBA" id="ARBA00022692"/>
    </source>
</evidence>
<comment type="caution">
    <text evidence="9">The sequence shown here is derived from an EMBL/GenBank/DDBJ whole genome shotgun (WGS) entry which is preliminary data.</text>
</comment>
<dbReference type="InterPro" id="IPR050297">
    <property type="entry name" value="LipidA_mod_glycosyltrf_83"/>
</dbReference>
<keyword evidence="3" id="KW-0328">Glycosyltransferase</keyword>
<protein>
    <submittedName>
        <fullName evidence="9">Uncharacterized protein</fullName>
    </submittedName>
</protein>
<evidence type="ECO:0000256" key="6">
    <source>
        <dbReference type="ARBA" id="ARBA00022989"/>
    </source>
</evidence>
<feature type="transmembrane region" description="Helical" evidence="8">
    <location>
        <begin position="489"/>
        <end position="515"/>
    </location>
</feature>
<dbReference type="EMBL" id="JADEXN010000375">
    <property type="protein sequence ID" value="MBE9042524.1"/>
    <property type="molecule type" value="Genomic_DNA"/>
</dbReference>
<feature type="transmembrane region" description="Helical" evidence="8">
    <location>
        <begin position="527"/>
        <end position="546"/>
    </location>
</feature>
<evidence type="ECO:0000256" key="8">
    <source>
        <dbReference type="SAM" id="Phobius"/>
    </source>
</evidence>
<evidence type="ECO:0000256" key="7">
    <source>
        <dbReference type="ARBA" id="ARBA00023136"/>
    </source>
</evidence>
<name>A0A928VZK8_9CYAN</name>
<feature type="transmembrane region" description="Helical" evidence="8">
    <location>
        <begin position="145"/>
        <end position="163"/>
    </location>
</feature>
<keyword evidence="6 8" id="KW-1133">Transmembrane helix</keyword>
<dbReference type="GO" id="GO:0016763">
    <property type="term" value="F:pentosyltransferase activity"/>
    <property type="evidence" value="ECO:0007669"/>
    <property type="project" value="TreeGrafter"/>
</dbReference>
<dbReference type="RefSeq" id="WP_264322682.1">
    <property type="nucleotide sequence ID" value="NZ_JADEXN010000375.1"/>
</dbReference>
<feature type="transmembrane region" description="Helical" evidence="8">
    <location>
        <begin position="223"/>
        <end position="247"/>
    </location>
</feature>
<dbReference type="AlphaFoldDB" id="A0A928VZK8"/>
<dbReference type="PANTHER" id="PTHR33908">
    <property type="entry name" value="MANNOSYLTRANSFERASE YKCB-RELATED"/>
    <property type="match status" value="1"/>
</dbReference>
<keyword evidence="10" id="KW-1185">Reference proteome</keyword>
<keyword evidence="7 8" id="KW-0472">Membrane</keyword>
<feature type="transmembrane region" description="Helical" evidence="8">
    <location>
        <begin position="192"/>
        <end position="211"/>
    </location>
</feature>
<reference evidence="9" key="1">
    <citation type="submission" date="2020-10" db="EMBL/GenBank/DDBJ databases">
        <authorList>
            <person name="Castelo-Branco R."/>
            <person name="Eusebio N."/>
            <person name="Adriana R."/>
            <person name="Vieira A."/>
            <person name="Brugerolle De Fraissinette N."/>
            <person name="Rezende De Castro R."/>
            <person name="Schneider M.P."/>
            <person name="Vasconcelos V."/>
            <person name="Leao P.N."/>
        </authorList>
    </citation>
    <scope>NUCLEOTIDE SEQUENCE</scope>
    <source>
        <strain evidence="9">LEGE 11467</strain>
    </source>
</reference>
<evidence type="ECO:0000313" key="9">
    <source>
        <dbReference type="EMBL" id="MBE9042524.1"/>
    </source>
</evidence>
<comment type="subcellular location">
    <subcellularLocation>
        <location evidence="1">Cell membrane</location>
        <topology evidence="1">Multi-pass membrane protein</topology>
    </subcellularLocation>
</comment>
<evidence type="ECO:0000256" key="3">
    <source>
        <dbReference type="ARBA" id="ARBA00022676"/>
    </source>
</evidence>
<feature type="transmembrane region" description="Helical" evidence="8">
    <location>
        <begin position="461"/>
        <end position="482"/>
    </location>
</feature>
<evidence type="ECO:0000256" key="2">
    <source>
        <dbReference type="ARBA" id="ARBA00022475"/>
    </source>
</evidence>
<dbReference type="GO" id="GO:0005886">
    <property type="term" value="C:plasma membrane"/>
    <property type="evidence" value="ECO:0007669"/>
    <property type="project" value="UniProtKB-SubCell"/>
</dbReference>
<keyword evidence="5 8" id="KW-0812">Transmembrane</keyword>
<dbReference type="PANTHER" id="PTHR33908:SF11">
    <property type="entry name" value="MEMBRANE PROTEIN"/>
    <property type="match status" value="1"/>
</dbReference>
<organism evidence="9 10">
    <name type="scientific">Zarconia navalis LEGE 11467</name>
    <dbReference type="NCBI Taxonomy" id="1828826"/>
    <lineage>
        <taxon>Bacteria</taxon>
        <taxon>Bacillati</taxon>
        <taxon>Cyanobacteriota</taxon>
        <taxon>Cyanophyceae</taxon>
        <taxon>Oscillatoriophycideae</taxon>
        <taxon>Oscillatoriales</taxon>
        <taxon>Oscillatoriales incertae sedis</taxon>
        <taxon>Zarconia</taxon>
        <taxon>Zarconia navalis</taxon>
    </lineage>
</organism>
<dbReference type="GO" id="GO:0009103">
    <property type="term" value="P:lipopolysaccharide biosynthetic process"/>
    <property type="evidence" value="ECO:0007669"/>
    <property type="project" value="UniProtKB-ARBA"/>
</dbReference>
<evidence type="ECO:0000256" key="1">
    <source>
        <dbReference type="ARBA" id="ARBA00004651"/>
    </source>
</evidence>
<sequence length="556" mass="64366">MKQSGLQWLSKTIGKMVRSVWFFPVCLVFLKLWLTRDLPLITYFGSHDDLRYIAMANSFVNFDLPPYDRFTLMRQPGYPAYIALSYCLGLSLRFSQELLYLGSGLFLARSLYKYYPSRWVVTLFSALYILNPGSFHWNRLIMPEALYVPLTTFMLACLLHLIHSQRQRPFWKWSAILGLALAWFWNTRPEGVWIVPTIAFAYGIILFKKSVASQLSLAFFKTLFFSIFLVVAPVIFATSSICLLNYFNYGLYITNDLTAPGFKAAYAQIVRVNSDRFRRWVPVPQETRRQLYEVSPSFQQLSSFLETEKGQAWFALTCNERVNICDDYMGGVFLWALRDAVADSGYYQSAKETDRFYREIAEEIKIACEDDRLKCARSSLAFSSFSPQLRPQYIGYFFESLGILSQNSIGSALELNLTSGYENNNLYRKYYQKITRESLNFRNKIQTENFTNYISINLARIYGYLFPILLGMAILGVVLTLFKYLFFSYINAIPISIFIFFISCTIARVLLISYIRTVSMPVKGFRYLWPGVPFLLLSIAIGISYLEPILTKKSRS</sequence>
<accession>A0A928VZK8</accession>
<proteinExistence type="predicted"/>
<feature type="transmembrane region" description="Helical" evidence="8">
    <location>
        <begin position="16"/>
        <end position="34"/>
    </location>
</feature>
<evidence type="ECO:0000313" key="10">
    <source>
        <dbReference type="Proteomes" id="UP000621799"/>
    </source>
</evidence>
<keyword evidence="4" id="KW-0808">Transferase</keyword>
<evidence type="ECO:0000256" key="4">
    <source>
        <dbReference type="ARBA" id="ARBA00022679"/>
    </source>
</evidence>